<sequence length="106" mass="11255">MFLICQAASRDGSHLFNNFGRSKVLPPSRNLTPSAGRSENLASDQHLRLIAGDSVTRLPNVHAARGTGQGTRFDLKGSSVQQCAEGGFEGTTTLQRVRDVRGSAGS</sequence>
<gene>
    <name evidence="1" type="primary">jg21806</name>
    <name evidence="1" type="ORF">PAEG_LOCUS2132</name>
</gene>
<dbReference type="AlphaFoldDB" id="A0A8S4QI98"/>
<organism evidence="1 2">
    <name type="scientific">Pararge aegeria aegeria</name>
    <dbReference type="NCBI Taxonomy" id="348720"/>
    <lineage>
        <taxon>Eukaryota</taxon>
        <taxon>Metazoa</taxon>
        <taxon>Ecdysozoa</taxon>
        <taxon>Arthropoda</taxon>
        <taxon>Hexapoda</taxon>
        <taxon>Insecta</taxon>
        <taxon>Pterygota</taxon>
        <taxon>Neoptera</taxon>
        <taxon>Endopterygota</taxon>
        <taxon>Lepidoptera</taxon>
        <taxon>Glossata</taxon>
        <taxon>Ditrysia</taxon>
        <taxon>Papilionoidea</taxon>
        <taxon>Nymphalidae</taxon>
        <taxon>Satyrinae</taxon>
        <taxon>Satyrini</taxon>
        <taxon>Parargina</taxon>
        <taxon>Pararge</taxon>
    </lineage>
</organism>
<keyword evidence="2" id="KW-1185">Reference proteome</keyword>
<dbReference type="Proteomes" id="UP000838756">
    <property type="component" value="Unassembled WGS sequence"/>
</dbReference>
<comment type="caution">
    <text evidence="1">The sequence shown here is derived from an EMBL/GenBank/DDBJ whole genome shotgun (WGS) entry which is preliminary data.</text>
</comment>
<name>A0A8S4QI98_9NEOP</name>
<reference evidence="1" key="1">
    <citation type="submission" date="2022-03" db="EMBL/GenBank/DDBJ databases">
        <authorList>
            <person name="Lindestad O."/>
        </authorList>
    </citation>
    <scope>NUCLEOTIDE SEQUENCE</scope>
</reference>
<evidence type="ECO:0000313" key="2">
    <source>
        <dbReference type="Proteomes" id="UP000838756"/>
    </source>
</evidence>
<dbReference type="EMBL" id="CAKXAJ010006935">
    <property type="protein sequence ID" value="CAH2210221.1"/>
    <property type="molecule type" value="Genomic_DNA"/>
</dbReference>
<accession>A0A8S4QI98</accession>
<proteinExistence type="predicted"/>
<protein>
    <submittedName>
        <fullName evidence="1">Jg21806 protein</fullName>
    </submittedName>
</protein>
<evidence type="ECO:0000313" key="1">
    <source>
        <dbReference type="EMBL" id="CAH2210221.1"/>
    </source>
</evidence>